<accession>A0A0E2DE27</accession>
<proteinExistence type="predicted"/>
<evidence type="ECO:0000313" key="2">
    <source>
        <dbReference type="Proteomes" id="UP000001340"/>
    </source>
</evidence>
<feature type="non-terminal residue" evidence="1">
    <location>
        <position position="69"/>
    </location>
</feature>
<name>A0A0E2DE27_LEPIR</name>
<evidence type="ECO:0000313" key="1">
    <source>
        <dbReference type="EMBL" id="EKR53909.1"/>
    </source>
</evidence>
<reference evidence="1 2" key="1">
    <citation type="submission" date="2012-10" db="EMBL/GenBank/DDBJ databases">
        <authorList>
            <person name="Harkins D.M."/>
            <person name="Durkin A.S."/>
            <person name="Brinkac L.M."/>
            <person name="Haft D.H."/>
            <person name="Selengut J.D."/>
            <person name="Sanka R."/>
            <person name="DePew J."/>
            <person name="Purushe J."/>
            <person name="Chanthongthip A."/>
            <person name="Lattana O."/>
            <person name="Phetsouvanh R."/>
            <person name="Newton P.N."/>
            <person name="Vinetz J.M."/>
            <person name="Sutton G.G."/>
            <person name="Nierman W.C."/>
            <person name="Fouts D.E."/>
        </authorList>
    </citation>
    <scope>NUCLEOTIDE SEQUENCE [LARGE SCALE GENOMIC DNA]</scope>
    <source>
        <strain evidence="1 2">UI 12758</strain>
    </source>
</reference>
<organism evidence="1 2">
    <name type="scientific">Leptospira interrogans str. UI 12758</name>
    <dbReference type="NCBI Taxonomy" id="1049938"/>
    <lineage>
        <taxon>Bacteria</taxon>
        <taxon>Pseudomonadati</taxon>
        <taxon>Spirochaetota</taxon>
        <taxon>Spirochaetia</taxon>
        <taxon>Leptospirales</taxon>
        <taxon>Leptospiraceae</taxon>
        <taxon>Leptospira</taxon>
    </lineage>
</organism>
<sequence length="69" mass="8423">MNKFQIFRMGKSYQNFIRIKIILRKQNWFRSKIESDSILKRRNIFFLILYLSIFPLSNCLHSPLSNIQN</sequence>
<gene>
    <name evidence="1" type="ORF">LEP1GSC105_4013</name>
</gene>
<dbReference type="EMBL" id="AHNR02000060">
    <property type="protein sequence ID" value="EKR53909.1"/>
    <property type="molecule type" value="Genomic_DNA"/>
</dbReference>
<comment type="caution">
    <text evidence="1">The sequence shown here is derived from an EMBL/GenBank/DDBJ whole genome shotgun (WGS) entry which is preliminary data.</text>
</comment>
<dbReference type="AlphaFoldDB" id="A0A0E2DE27"/>
<dbReference type="Proteomes" id="UP000001340">
    <property type="component" value="Unassembled WGS sequence"/>
</dbReference>
<protein>
    <submittedName>
        <fullName evidence="1">Uncharacterized protein</fullName>
    </submittedName>
</protein>